<organism evidence="2 3">
    <name type="scientific">Crotalaria pallida</name>
    <name type="common">Smooth rattlebox</name>
    <name type="synonym">Crotalaria striata</name>
    <dbReference type="NCBI Taxonomy" id="3830"/>
    <lineage>
        <taxon>Eukaryota</taxon>
        <taxon>Viridiplantae</taxon>
        <taxon>Streptophyta</taxon>
        <taxon>Embryophyta</taxon>
        <taxon>Tracheophyta</taxon>
        <taxon>Spermatophyta</taxon>
        <taxon>Magnoliopsida</taxon>
        <taxon>eudicotyledons</taxon>
        <taxon>Gunneridae</taxon>
        <taxon>Pentapetalae</taxon>
        <taxon>rosids</taxon>
        <taxon>fabids</taxon>
        <taxon>Fabales</taxon>
        <taxon>Fabaceae</taxon>
        <taxon>Papilionoideae</taxon>
        <taxon>50 kb inversion clade</taxon>
        <taxon>genistoids sensu lato</taxon>
        <taxon>core genistoids</taxon>
        <taxon>Crotalarieae</taxon>
        <taxon>Crotalaria</taxon>
    </lineage>
</organism>
<dbReference type="InterPro" id="IPR012862">
    <property type="entry name" value="DUF1635"/>
</dbReference>
<evidence type="ECO:0000313" key="2">
    <source>
        <dbReference type="EMBL" id="KAK7261441.1"/>
    </source>
</evidence>
<dbReference type="PANTHER" id="PTHR33431">
    <property type="entry name" value="ENABLED-LIKE PROTEIN (DUF1635)"/>
    <property type="match status" value="1"/>
</dbReference>
<dbReference type="AlphaFoldDB" id="A0AAN9EQB8"/>
<evidence type="ECO:0000313" key="3">
    <source>
        <dbReference type="Proteomes" id="UP001372338"/>
    </source>
</evidence>
<dbReference type="Pfam" id="PF07795">
    <property type="entry name" value="DUF1635"/>
    <property type="match status" value="1"/>
</dbReference>
<gene>
    <name evidence="2" type="ORF">RIF29_27753</name>
</gene>
<keyword evidence="3" id="KW-1185">Reference proteome</keyword>
<comment type="caution">
    <text evidence="2">The sequence shown here is derived from an EMBL/GenBank/DDBJ whole genome shotgun (WGS) entry which is preliminary data.</text>
</comment>
<dbReference type="EMBL" id="JAYWIO010000005">
    <property type="protein sequence ID" value="KAK7261441.1"/>
    <property type="molecule type" value="Genomic_DNA"/>
</dbReference>
<keyword evidence="1" id="KW-0175">Coiled coil</keyword>
<name>A0AAN9EQB8_CROPI</name>
<sequence length="280" mass="30823">MVATNKLETMKRTKTELLNLLDMAYKERNEARDQLHKLVNKLIMPSTTITTSNELKKVLVQVHQHESLVMLQHAINKANSGITDSLSHVSSSPIDSSSHHEFSNMNNNVVVDSHNNFGGSVYCLNQQQPASSFVSCEKPSYDVANEVIDCLSKGKVLPQQGKLLQAVIDAGPLLSTLILAGPLPTWRNPPPFQAIKVPPPKVVGKDFTNHGIEQNSLANNWNSFQKSTSLVSSPSMLNFAGNTNNISGSWNNTWKLTYNGSAKNHATPSRIQQIQHQGFS</sequence>
<evidence type="ECO:0000256" key="1">
    <source>
        <dbReference type="SAM" id="Coils"/>
    </source>
</evidence>
<protein>
    <submittedName>
        <fullName evidence="2">Uncharacterized protein</fullName>
    </submittedName>
</protein>
<accession>A0AAN9EQB8</accession>
<feature type="coiled-coil region" evidence="1">
    <location>
        <begin position="14"/>
        <end position="41"/>
    </location>
</feature>
<reference evidence="2 3" key="1">
    <citation type="submission" date="2024-01" db="EMBL/GenBank/DDBJ databases">
        <title>The genomes of 5 underutilized Papilionoideae crops provide insights into root nodulation and disease resistanc.</title>
        <authorList>
            <person name="Yuan L."/>
        </authorList>
    </citation>
    <scope>NUCLEOTIDE SEQUENCE [LARGE SCALE GENOMIC DNA]</scope>
    <source>
        <strain evidence="2">ZHUSHIDOU_FW_LH</strain>
        <tissue evidence="2">Leaf</tissue>
    </source>
</reference>
<proteinExistence type="predicted"/>
<dbReference type="PANTHER" id="PTHR33431:SF12">
    <property type="entry name" value="HIGH MOBILITY GROUP BOX PROTEIN, PUTATIVE (DUF1635)-RELATED"/>
    <property type="match status" value="1"/>
</dbReference>
<dbReference type="Proteomes" id="UP001372338">
    <property type="component" value="Unassembled WGS sequence"/>
</dbReference>